<feature type="compositionally biased region" description="Basic and acidic residues" evidence="4">
    <location>
        <begin position="193"/>
        <end position="211"/>
    </location>
</feature>
<keyword evidence="6" id="KW-1185">Reference proteome</keyword>
<dbReference type="Gene3D" id="4.10.640.10">
    <property type="entry name" value="Ribosomal protein S18"/>
    <property type="match status" value="1"/>
</dbReference>
<reference evidence="5 6" key="1">
    <citation type="journal article" date="2023" name="G3 (Bethesda)">
        <title>A chromosome-level genome assembly of Zasmidium syzygii isolated from banana leaves.</title>
        <authorList>
            <person name="van Westerhoven A.C."/>
            <person name="Mehrabi R."/>
            <person name="Talebi R."/>
            <person name="Steentjes M.B.F."/>
            <person name="Corcolon B."/>
            <person name="Chong P.A."/>
            <person name="Kema G.H.J."/>
            <person name="Seidl M.F."/>
        </authorList>
    </citation>
    <scope>NUCLEOTIDE SEQUENCE [LARGE SCALE GENOMIC DNA]</scope>
    <source>
        <strain evidence="5 6">P124</strain>
    </source>
</reference>
<dbReference type="EMBL" id="JAXOVC010000008">
    <property type="protein sequence ID" value="KAK4498594.1"/>
    <property type="molecule type" value="Genomic_DNA"/>
</dbReference>
<dbReference type="InterPro" id="IPR036870">
    <property type="entry name" value="Ribosomal_bS18_sf"/>
</dbReference>
<comment type="caution">
    <text evidence="5">The sequence shown here is derived from an EMBL/GenBank/DDBJ whole genome shotgun (WGS) entry which is preliminary data.</text>
</comment>
<dbReference type="Proteomes" id="UP001305779">
    <property type="component" value="Unassembled WGS sequence"/>
</dbReference>
<evidence type="ECO:0000256" key="2">
    <source>
        <dbReference type="ARBA" id="ARBA00023274"/>
    </source>
</evidence>
<feature type="compositionally biased region" description="Basic residues" evidence="4">
    <location>
        <begin position="114"/>
        <end position="125"/>
    </location>
</feature>
<keyword evidence="1" id="KW-0689">Ribosomal protein</keyword>
<evidence type="ECO:0000256" key="1">
    <source>
        <dbReference type="ARBA" id="ARBA00022980"/>
    </source>
</evidence>
<feature type="region of interest" description="Disordered" evidence="4">
    <location>
        <begin position="110"/>
        <end position="130"/>
    </location>
</feature>
<evidence type="ECO:0000313" key="5">
    <source>
        <dbReference type="EMBL" id="KAK4498594.1"/>
    </source>
</evidence>
<dbReference type="SUPFAM" id="SSF46911">
    <property type="entry name" value="Ribosomal protein S18"/>
    <property type="match status" value="1"/>
</dbReference>
<protein>
    <recommendedName>
        <fullName evidence="3">Small ribosomal subunit protein bS18m</fullName>
    </recommendedName>
</protein>
<evidence type="ECO:0000256" key="4">
    <source>
        <dbReference type="SAM" id="MobiDB-lite"/>
    </source>
</evidence>
<proteinExistence type="predicted"/>
<evidence type="ECO:0000313" key="6">
    <source>
        <dbReference type="Proteomes" id="UP001305779"/>
    </source>
</evidence>
<accession>A0ABR0EAU3</accession>
<feature type="region of interest" description="Disordered" evidence="4">
    <location>
        <begin position="188"/>
        <end position="211"/>
    </location>
</feature>
<keyword evidence="2" id="KW-0687">Ribonucleoprotein</keyword>
<name>A0ABR0EAU3_ZASCE</name>
<evidence type="ECO:0000256" key="3">
    <source>
        <dbReference type="ARBA" id="ARBA00035264"/>
    </source>
</evidence>
<gene>
    <name evidence="5" type="ORF">PRZ48_011253</name>
</gene>
<organism evidence="5 6">
    <name type="scientific">Zasmidium cellare</name>
    <name type="common">Wine cellar mold</name>
    <name type="synonym">Racodium cellare</name>
    <dbReference type="NCBI Taxonomy" id="395010"/>
    <lineage>
        <taxon>Eukaryota</taxon>
        <taxon>Fungi</taxon>
        <taxon>Dikarya</taxon>
        <taxon>Ascomycota</taxon>
        <taxon>Pezizomycotina</taxon>
        <taxon>Dothideomycetes</taxon>
        <taxon>Dothideomycetidae</taxon>
        <taxon>Mycosphaerellales</taxon>
        <taxon>Mycosphaerellaceae</taxon>
        <taxon>Zasmidium</taxon>
    </lineage>
</organism>
<sequence length="211" mass="23570">MSLETAFKRLAIQPSKICHQCRRSMATAPPPKPQAATATLLATPTPSSPSPWAAMAASVTEATQKSRTEQNRAALADLRRAYTRKDLEMQLHRRWKAGDVYAPHDLSGAEAAKWKKTSKKPRPSGKHRDVLDQLGVNPLHYYTNFSIMGEYTTEMGKIRSGRETGLRPVNQRKMAKAIRRAKGVGLLMPGTHAHPEVLRLQETDPARNQRR</sequence>
<dbReference type="Pfam" id="PF01084">
    <property type="entry name" value="Ribosomal_S18"/>
    <property type="match status" value="1"/>
</dbReference>
<dbReference type="InterPro" id="IPR001648">
    <property type="entry name" value="Ribosomal_bS18"/>
</dbReference>